<evidence type="ECO:0000313" key="11">
    <source>
        <dbReference type="EMBL" id="KAJ0393198.1"/>
    </source>
</evidence>
<evidence type="ECO:0000256" key="6">
    <source>
        <dbReference type="ARBA" id="ARBA00022705"/>
    </source>
</evidence>
<comment type="caution">
    <text evidence="11">The sequence shown here is derived from an EMBL/GenBank/DDBJ whole genome shotgun (WGS) entry which is preliminary data.</text>
</comment>
<accession>A0AAD5Q2F8</accession>
<keyword evidence="12" id="KW-1185">Reference proteome</keyword>
<evidence type="ECO:0000313" key="12">
    <source>
        <dbReference type="Proteomes" id="UP001209570"/>
    </source>
</evidence>
<proteinExistence type="inferred from homology"/>
<dbReference type="Proteomes" id="UP001209570">
    <property type="component" value="Unassembled WGS sequence"/>
</dbReference>
<dbReference type="Gene3D" id="3.90.920.10">
    <property type="entry name" value="DNA primase, PRIM domain"/>
    <property type="match status" value="1"/>
</dbReference>
<keyword evidence="2 10" id="KW-0240">DNA-directed RNA polymerase</keyword>
<keyword evidence="8" id="KW-0862">Zinc</keyword>
<keyword evidence="7" id="KW-0479">Metal-binding</keyword>
<dbReference type="AlphaFoldDB" id="A0AAD5Q2F8"/>
<dbReference type="FunFam" id="3.90.920.10:FF:000003">
    <property type="entry name" value="DNA primase"/>
    <property type="match status" value="1"/>
</dbReference>
<dbReference type="GO" id="GO:0003899">
    <property type="term" value="F:DNA-directed RNA polymerase activity"/>
    <property type="evidence" value="ECO:0007669"/>
    <property type="project" value="InterPro"/>
</dbReference>
<name>A0AAD5Q2F8_PYTIN</name>
<reference evidence="11" key="1">
    <citation type="submission" date="2021-12" db="EMBL/GenBank/DDBJ databases">
        <title>Prjna785345.</title>
        <authorList>
            <person name="Rujirawat T."/>
            <person name="Krajaejun T."/>
        </authorList>
    </citation>
    <scope>NUCLEOTIDE SEQUENCE</scope>
    <source>
        <strain evidence="11">Pi057C3</strain>
    </source>
</reference>
<sequence>MTQWLGYDGGEEFLFRREVSFTLENDTYIRYKAFHNADEMRAAMTKMLPFKIDIGAVFTVSPADKGKVNANDFVPEERELVFDIDLTDYDDIRTCCEGAAICRKCWRFMVAAVKVMDVALREDFGFEHIMWVYSGRRGIHCWVSDETARQLTNEARTAVVQYLSLVEGNENAKRKVHLKEPLHPSLDRAYRILEPLFEELILNEDGMGVLCHEKQWTKLLDMVPDDDLRAQLAQRWAAPSCSSTPGEKWAELVEGVDKIVAKGAGNNKRNYNQGDQRKRNLIELRTCLQEIVFSYLYPRLDANVSKQRNHLLKSPFAVHPKTGRVCVPVHAHAIEEFDPFTVPTLGQLQDELNKSDKSAGSEIERTSMKEYVSLFENSLLKPLDAYAKKKQRQAKESEAAFTGDW</sequence>
<dbReference type="Pfam" id="PF01896">
    <property type="entry name" value="DNA_primase_S"/>
    <property type="match status" value="1"/>
</dbReference>
<dbReference type="SUPFAM" id="SSF56747">
    <property type="entry name" value="Prim-pol domain"/>
    <property type="match status" value="1"/>
</dbReference>
<keyword evidence="4 10" id="KW-0808">Transferase</keyword>
<dbReference type="GO" id="GO:0046872">
    <property type="term" value="F:metal ion binding"/>
    <property type="evidence" value="ECO:0007669"/>
    <property type="project" value="UniProtKB-KW"/>
</dbReference>
<evidence type="ECO:0000256" key="5">
    <source>
        <dbReference type="ARBA" id="ARBA00022695"/>
    </source>
</evidence>
<dbReference type="InterPro" id="IPR002755">
    <property type="entry name" value="DNA_primase_S"/>
</dbReference>
<evidence type="ECO:0000256" key="8">
    <source>
        <dbReference type="ARBA" id="ARBA00022833"/>
    </source>
</evidence>
<dbReference type="GO" id="GO:0005658">
    <property type="term" value="C:alpha DNA polymerase:primase complex"/>
    <property type="evidence" value="ECO:0007669"/>
    <property type="project" value="UniProtKB-ARBA"/>
</dbReference>
<evidence type="ECO:0000256" key="9">
    <source>
        <dbReference type="ARBA" id="ARBA00023163"/>
    </source>
</evidence>
<evidence type="ECO:0000256" key="3">
    <source>
        <dbReference type="ARBA" id="ARBA00022515"/>
    </source>
</evidence>
<dbReference type="CDD" id="cd04860">
    <property type="entry name" value="AE_Prim_S"/>
    <property type="match status" value="1"/>
</dbReference>
<keyword evidence="9" id="KW-0804">Transcription</keyword>
<dbReference type="InterPro" id="IPR014052">
    <property type="entry name" value="DNA_primase_ssu_euk/arc"/>
</dbReference>
<protein>
    <recommendedName>
        <fullName evidence="10">DNA primase</fullName>
        <ecNumber evidence="10">2.7.7.-</ecNumber>
    </recommendedName>
</protein>
<comment type="similarity">
    <text evidence="1 10">Belongs to the eukaryotic-type primase small subunit family.</text>
</comment>
<evidence type="ECO:0000256" key="7">
    <source>
        <dbReference type="ARBA" id="ARBA00022723"/>
    </source>
</evidence>
<dbReference type="GO" id="GO:0006269">
    <property type="term" value="P:DNA replication, synthesis of primer"/>
    <property type="evidence" value="ECO:0007669"/>
    <property type="project" value="UniProtKB-KW"/>
</dbReference>
<dbReference type="EC" id="2.7.7.-" evidence="10"/>
<dbReference type="PANTHER" id="PTHR10536">
    <property type="entry name" value="DNA PRIMASE SMALL SUBUNIT"/>
    <property type="match status" value="1"/>
</dbReference>
<dbReference type="EMBL" id="JAKCXM010000518">
    <property type="protein sequence ID" value="KAJ0393198.1"/>
    <property type="molecule type" value="Genomic_DNA"/>
</dbReference>
<evidence type="ECO:0000256" key="2">
    <source>
        <dbReference type="ARBA" id="ARBA00022478"/>
    </source>
</evidence>
<gene>
    <name evidence="11" type="ORF">P43SY_008621</name>
</gene>
<keyword evidence="5" id="KW-0548">Nucleotidyltransferase</keyword>
<evidence type="ECO:0000256" key="10">
    <source>
        <dbReference type="RuleBase" id="RU003514"/>
    </source>
</evidence>
<evidence type="ECO:0000256" key="1">
    <source>
        <dbReference type="ARBA" id="ARBA00009762"/>
    </source>
</evidence>
<keyword evidence="3 10" id="KW-0639">Primosome</keyword>
<dbReference type="NCBIfam" id="TIGR00335">
    <property type="entry name" value="primase_sml"/>
    <property type="match status" value="1"/>
</dbReference>
<evidence type="ECO:0000256" key="4">
    <source>
        <dbReference type="ARBA" id="ARBA00022679"/>
    </source>
</evidence>
<organism evidence="11 12">
    <name type="scientific">Pythium insidiosum</name>
    <name type="common">Pythiosis disease agent</name>
    <dbReference type="NCBI Taxonomy" id="114742"/>
    <lineage>
        <taxon>Eukaryota</taxon>
        <taxon>Sar</taxon>
        <taxon>Stramenopiles</taxon>
        <taxon>Oomycota</taxon>
        <taxon>Peronosporomycetes</taxon>
        <taxon>Pythiales</taxon>
        <taxon>Pythiaceae</taxon>
        <taxon>Pythium</taxon>
    </lineage>
</organism>
<keyword evidence="6 10" id="KW-0235">DNA replication</keyword>